<keyword evidence="1" id="KW-1133">Transmembrane helix</keyword>
<dbReference type="PANTHER" id="PTHR11439:SF467">
    <property type="entry name" value="INTEGRASE CATALYTIC DOMAIN-CONTAINING PROTEIN"/>
    <property type="match status" value="1"/>
</dbReference>
<feature type="transmembrane region" description="Helical" evidence="1">
    <location>
        <begin position="79"/>
        <end position="100"/>
    </location>
</feature>
<keyword evidence="1" id="KW-0472">Membrane</keyword>
<evidence type="ECO:0000259" key="2">
    <source>
        <dbReference type="Pfam" id="PF07727"/>
    </source>
</evidence>
<feature type="domain" description="Reverse transcriptase Ty1/copia-type" evidence="2">
    <location>
        <begin position="11"/>
        <end position="71"/>
    </location>
</feature>
<keyword evidence="1" id="KW-0812">Transmembrane</keyword>
<dbReference type="Pfam" id="PF07727">
    <property type="entry name" value="RVT_2"/>
    <property type="match status" value="1"/>
</dbReference>
<protein>
    <submittedName>
        <fullName evidence="3">Putative mitochondrial protein</fullName>
    </submittedName>
</protein>
<accession>A0A438HZE8</accession>
<dbReference type="AlphaFoldDB" id="A0A438HZE8"/>
<evidence type="ECO:0000256" key="1">
    <source>
        <dbReference type="SAM" id="Phobius"/>
    </source>
</evidence>
<reference evidence="3 4" key="1">
    <citation type="journal article" date="2018" name="PLoS Genet.">
        <title>Population sequencing reveals clonal diversity and ancestral inbreeding in the grapevine cultivar Chardonnay.</title>
        <authorList>
            <person name="Roach M.J."/>
            <person name="Johnson D.L."/>
            <person name="Bohlmann J."/>
            <person name="van Vuuren H.J."/>
            <person name="Jones S.J."/>
            <person name="Pretorius I.S."/>
            <person name="Schmidt S.A."/>
            <person name="Borneman A.R."/>
        </authorList>
    </citation>
    <scope>NUCLEOTIDE SEQUENCE [LARGE SCALE GENOMIC DNA]</scope>
    <source>
        <strain evidence="4">cv. Chardonnay</strain>
        <tissue evidence="3">Leaf</tissue>
    </source>
</reference>
<dbReference type="PANTHER" id="PTHR11439">
    <property type="entry name" value="GAG-POL-RELATED RETROTRANSPOSON"/>
    <property type="match status" value="1"/>
</dbReference>
<organism evidence="3 4">
    <name type="scientific">Vitis vinifera</name>
    <name type="common">Grape</name>
    <dbReference type="NCBI Taxonomy" id="29760"/>
    <lineage>
        <taxon>Eukaryota</taxon>
        <taxon>Viridiplantae</taxon>
        <taxon>Streptophyta</taxon>
        <taxon>Embryophyta</taxon>
        <taxon>Tracheophyta</taxon>
        <taxon>Spermatophyta</taxon>
        <taxon>Magnoliopsida</taxon>
        <taxon>eudicotyledons</taxon>
        <taxon>Gunneridae</taxon>
        <taxon>Pentapetalae</taxon>
        <taxon>rosids</taxon>
        <taxon>Vitales</taxon>
        <taxon>Vitaceae</taxon>
        <taxon>Viteae</taxon>
        <taxon>Vitis</taxon>
    </lineage>
</organism>
<name>A0A438HZE8_VITVI</name>
<dbReference type="EMBL" id="QGNW01000160">
    <property type="protein sequence ID" value="RVW89827.1"/>
    <property type="molecule type" value="Genomic_DNA"/>
</dbReference>
<dbReference type="InterPro" id="IPR013103">
    <property type="entry name" value="RVT_2"/>
</dbReference>
<gene>
    <name evidence="3" type="primary">AtMg00810_31</name>
    <name evidence="3" type="ORF">CK203_034480</name>
</gene>
<sequence length="193" mass="21714">MANSSIRCGKCFLNGDLQEEVFMAQPQGFVHPQYPHYVCKLHKALYGLKQAPRAWFQKLRVALVDYGFQSSGQTLLSSFTIPLLTFLFFLYTWMISWLLYVTLTRPDIAFAVNKACQFMAKPSDVHWLAVKRILRYLKGTISLGLHFQPSTSMELQGYSDADWASCRMIAEAPADIVSSSAQISSHGPPPNNA</sequence>
<proteinExistence type="predicted"/>
<dbReference type="Proteomes" id="UP000288805">
    <property type="component" value="Unassembled WGS sequence"/>
</dbReference>
<evidence type="ECO:0000313" key="4">
    <source>
        <dbReference type="Proteomes" id="UP000288805"/>
    </source>
</evidence>
<dbReference type="SUPFAM" id="SSF56672">
    <property type="entry name" value="DNA/RNA polymerases"/>
    <property type="match status" value="1"/>
</dbReference>
<evidence type="ECO:0000313" key="3">
    <source>
        <dbReference type="EMBL" id="RVW89827.1"/>
    </source>
</evidence>
<comment type="caution">
    <text evidence="3">The sequence shown here is derived from an EMBL/GenBank/DDBJ whole genome shotgun (WGS) entry which is preliminary data.</text>
</comment>
<dbReference type="InterPro" id="IPR043502">
    <property type="entry name" value="DNA/RNA_pol_sf"/>
</dbReference>